<name>A0A5S4FEK1_9ACTN</name>
<dbReference type="InterPro" id="IPR008979">
    <property type="entry name" value="Galactose-bd-like_sf"/>
</dbReference>
<dbReference type="InterPro" id="IPR013783">
    <property type="entry name" value="Ig-like_fold"/>
</dbReference>
<dbReference type="InterPro" id="IPR049366">
    <property type="entry name" value="RGL11_C"/>
</dbReference>
<dbReference type="SUPFAM" id="SSF49265">
    <property type="entry name" value="Fibronectin type III"/>
    <property type="match status" value="1"/>
</dbReference>
<keyword evidence="1" id="KW-0732">Signal</keyword>
<reference evidence="5 6" key="1">
    <citation type="submission" date="2019-05" db="EMBL/GenBank/DDBJ databases">
        <title>Draft genome sequence of Nonomuraea turkmeniaca DSM 43926.</title>
        <authorList>
            <person name="Saricaoglu S."/>
            <person name="Isik K."/>
        </authorList>
    </citation>
    <scope>NUCLEOTIDE SEQUENCE [LARGE SCALE GENOMIC DNA]</scope>
    <source>
        <strain evidence="5 6">DSM 43926</strain>
    </source>
</reference>
<comment type="caution">
    <text evidence="5">The sequence shown here is derived from an EMBL/GenBank/DDBJ whole genome shotgun (WGS) entry which is preliminary data.</text>
</comment>
<evidence type="ECO:0000259" key="3">
    <source>
        <dbReference type="Pfam" id="PF21254"/>
    </source>
</evidence>
<feature type="domain" description="Beta-agarase/YXIM esterase-like galactose-binding" evidence="3">
    <location>
        <begin position="31"/>
        <end position="148"/>
    </location>
</feature>
<evidence type="ECO:0000313" key="5">
    <source>
        <dbReference type="EMBL" id="TMR16762.1"/>
    </source>
</evidence>
<evidence type="ECO:0000259" key="4">
    <source>
        <dbReference type="Pfam" id="PF21348"/>
    </source>
</evidence>
<accession>A0A5S4FEK1</accession>
<dbReference type="PANTHER" id="PTHR43118:SF1">
    <property type="entry name" value="RHAMNOGALACTURONAN LYASE (EUROFUNG)"/>
    <property type="match status" value="1"/>
</dbReference>
<keyword evidence="6" id="KW-1185">Reference proteome</keyword>
<dbReference type="RefSeq" id="WP_138668452.1">
    <property type="nucleotide sequence ID" value="NZ_VCKY01000084.1"/>
</dbReference>
<dbReference type="Gene3D" id="2.60.40.10">
    <property type="entry name" value="Immunoglobulins"/>
    <property type="match status" value="3"/>
</dbReference>
<dbReference type="Proteomes" id="UP000309128">
    <property type="component" value="Unassembled WGS sequence"/>
</dbReference>
<dbReference type="PANTHER" id="PTHR43118">
    <property type="entry name" value="RHAMNOGALACTURONAN LYASE (EUROFUNG)"/>
    <property type="match status" value="1"/>
</dbReference>
<dbReference type="SUPFAM" id="SSF49785">
    <property type="entry name" value="Galactose-binding domain-like"/>
    <property type="match status" value="1"/>
</dbReference>
<dbReference type="AlphaFoldDB" id="A0A5S4FEK1"/>
<feature type="chain" id="PRO_5024310444" evidence="1">
    <location>
        <begin position="22"/>
        <end position="1022"/>
    </location>
</feature>
<protein>
    <submittedName>
        <fullName evidence="5">Uncharacterized protein</fullName>
    </submittedName>
</protein>
<evidence type="ECO:0000259" key="2">
    <source>
        <dbReference type="Pfam" id="PF18370"/>
    </source>
</evidence>
<dbReference type="Pfam" id="PF18370">
    <property type="entry name" value="RGI_lyase"/>
    <property type="match status" value="1"/>
</dbReference>
<feature type="domain" description="Rhamnogalacturonan I lyase beta-sheet" evidence="2">
    <location>
        <begin position="341"/>
        <end position="420"/>
    </location>
</feature>
<sequence length="1022" mass="107703">MRLALIAAAVTLAVSATPAVAAPLDAASGLKFDFGSTSSPLADGYTRVAHNTLYTADGGYGLDRTVGYRDRGTADPVTRDFTVSASYGFAVDVPNGEYELTVISGDAIAPNVTTLAVEGEDRGTITASTGAYGDYTGTALVADGQLNLGFGRDGRVNAVLIKPATAPTGLAATAIKATATPSVTLAWNATGSTGYEIYRAENTAGPWTKLGGSSEPAFTDGTPELGLTYVYAVAVPGGTLGAPLTVTVKDTTQAAPAVPEGLELVAASSKKITLRWRPVEGALLYHLYRDDRRLGVVAEAGYTDELVPSDRHRYRVVAAGTGGLSASSATLTSPVTAYPLRRMAKLDRGLVAVPTEQGTLVSWRMLGTDPAEVSFKLYRDGTLLTATDKTNYLDHGTGSYTVAAVLDGQEGRRSAPVRPWAAAYLDISLDKPAAGVTPNGGSYDYRANDAAVADLDGDGQYEIVLKWDPSNSKDNSQGGYTGEAVFDAYELDGTRLWRINLGRNVRAGAHYSPFLVDDFDGDGRAEFVVKTADGTVDGSGKVIGDAAANHNTGGRILSGPEYLTVFDGRTGAALATVDYEPARGNLADWGDTGANRSDRFLAAAAHLDGVLPSIVMTRGYYAKSMLVAYDWRDGKLTKRWTFSSSDHPGYGGQGNHNLSVADVDGDGRDEIAYGAMTLDDDGTGLYTTKLEHGDAMHLGDLDPARPGLEIVGVHEHTNMPCGLEMHDADSGEILWCVKTGQDTGRGLTGDIDPAHPGEEAWASAGAGLRTATGELISAKTPAISNTIWWDGDLSREILDHDYSADKLAGVPTIGKWDPATQTTVNMLTATGTFSNNTTKGNPSLQADILGDWREELIVRTEDSTALRIYGTPYPTDHRFPTLTHDPVYQSGIVWQNVGYNQPPHTGFFLGTGMTPPPASYLTTGSPLQARLQLREDQLDVHLPGVDRGEGQGRTGILPGTVRAVADGKIVELGATALPHGLFRVDGAAIDKALAGYTGAVTVTVTGHLTDGRTFTGQVKIRP</sequence>
<evidence type="ECO:0000313" key="6">
    <source>
        <dbReference type="Proteomes" id="UP000309128"/>
    </source>
</evidence>
<dbReference type="Pfam" id="PF21348">
    <property type="entry name" value="RGL11_C"/>
    <property type="match status" value="1"/>
</dbReference>
<feature type="domain" description="Rhamnogalacturonan lyase family 11 C-terminal" evidence="4">
    <location>
        <begin position="424"/>
        <end position="918"/>
    </location>
</feature>
<evidence type="ECO:0000256" key="1">
    <source>
        <dbReference type="SAM" id="SignalP"/>
    </source>
</evidence>
<dbReference type="InterPro" id="IPR028994">
    <property type="entry name" value="Integrin_alpha_N"/>
</dbReference>
<dbReference type="InterPro" id="IPR041624">
    <property type="entry name" value="RGI_lyase"/>
</dbReference>
<dbReference type="InterPro" id="IPR034641">
    <property type="entry name" value="RGL11"/>
</dbReference>
<dbReference type="CDD" id="cd10318">
    <property type="entry name" value="RGL11"/>
    <property type="match status" value="1"/>
</dbReference>
<organism evidence="5 6">
    <name type="scientific">Nonomuraea turkmeniaca</name>
    <dbReference type="NCBI Taxonomy" id="103838"/>
    <lineage>
        <taxon>Bacteria</taxon>
        <taxon>Bacillati</taxon>
        <taxon>Actinomycetota</taxon>
        <taxon>Actinomycetes</taxon>
        <taxon>Streptosporangiales</taxon>
        <taxon>Streptosporangiaceae</taxon>
        <taxon>Nonomuraea</taxon>
    </lineage>
</organism>
<dbReference type="Gene3D" id="2.60.120.430">
    <property type="entry name" value="Galactose-binding lectin"/>
    <property type="match status" value="1"/>
</dbReference>
<dbReference type="GO" id="GO:0005975">
    <property type="term" value="P:carbohydrate metabolic process"/>
    <property type="evidence" value="ECO:0007669"/>
    <property type="project" value="UniProtKB-ARBA"/>
</dbReference>
<dbReference type="InterPro" id="IPR049033">
    <property type="entry name" value="AGA-YXIM_GBD"/>
</dbReference>
<feature type="signal peptide" evidence="1">
    <location>
        <begin position="1"/>
        <end position="21"/>
    </location>
</feature>
<dbReference type="EMBL" id="VCKY01000084">
    <property type="protein sequence ID" value="TMR16762.1"/>
    <property type="molecule type" value="Genomic_DNA"/>
</dbReference>
<proteinExistence type="predicted"/>
<dbReference type="SUPFAM" id="SSF69318">
    <property type="entry name" value="Integrin alpha N-terminal domain"/>
    <property type="match status" value="1"/>
</dbReference>
<dbReference type="Pfam" id="PF21254">
    <property type="entry name" value="AGA-YXIM_GBD"/>
    <property type="match status" value="1"/>
</dbReference>
<dbReference type="OrthoDB" id="9802318at2"/>
<gene>
    <name evidence="5" type="ORF">ETD86_24240</name>
</gene>
<dbReference type="InterPro" id="IPR036116">
    <property type="entry name" value="FN3_sf"/>
</dbReference>